<organism evidence="5 6">
    <name type="scientific">Verticillium longisporum</name>
    <name type="common">Verticillium dahliae var. longisporum</name>
    <dbReference type="NCBI Taxonomy" id="100787"/>
    <lineage>
        <taxon>Eukaryota</taxon>
        <taxon>Fungi</taxon>
        <taxon>Dikarya</taxon>
        <taxon>Ascomycota</taxon>
        <taxon>Pezizomycotina</taxon>
        <taxon>Sordariomycetes</taxon>
        <taxon>Hypocreomycetidae</taxon>
        <taxon>Glomerellales</taxon>
        <taxon>Plectosphaerellaceae</taxon>
        <taxon>Verticillium</taxon>
    </lineage>
</organism>
<dbReference type="Gene3D" id="2.120.10.80">
    <property type="entry name" value="Kelch-type beta propeller"/>
    <property type="match status" value="1"/>
</dbReference>
<gene>
    <name evidence="5" type="ORF">BN1708_010590</name>
</gene>
<reference evidence="5 6" key="1">
    <citation type="submission" date="2015-05" db="EMBL/GenBank/DDBJ databases">
        <authorList>
            <person name="Wang D.B."/>
            <person name="Wang M."/>
        </authorList>
    </citation>
    <scope>NUCLEOTIDE SEQUENCE [LARGE SCALE GENOMIC DNA]</scope>
    <source>
        <strain evidence="5">VL1</strain>
    </source>
</reference>
<keyword evidence="2" id="KW-0677">Repeat</keyword>
<feature type="region of interest" description="Disordered" evidence="3">
    <location>
        <begin position="1312"/>
        <end position="1342"/>
    </location>
</feature>
<dbReference type="InterPro" id="IPR031348">
    <property type="entry name" value="PigL_N"/>
</dbReference>
<dbReference type="PANTHER" id="PTHR46228:SF2">
    <property type="entry name" value="KELCH REPEAT PROTEIN (AFU_ORTHOLOGUE AFUA_4G14350)"/>
    <property type="match status" value="1"/>
</dbReference>
<evidence type="ECO:0000256" key="3">
    <source>
        <dbReference type="SAM" id="MobiDB-lite"/>
    </source>
</evidence>
<keyword evidence="1" id="KW-0880">Kelch repeat</keyword>
<feature type="region of interest" description="Disordered" evidence="3">
    <location>
        <begin position="750"/>
        <end position="784"/>
    </location>
</feature>
<dbReference type="InterPro" id="IPR015915">
    <property type="entry name" value="Kelch-typ_b-propeller"/>
</dbReference>
<feature type="domain" description="Azaphilone pigments biosynthesis cluster protein L N-terminal" evidence="4">
    <location>
        <begin position="936"/>
        <end position="1031"/>
    </location>
</feature>
<evidence type="ECO:0000256" key="2">
    <source>
        <dbReference type="ARBA" id="ARBA00022737"/>
    </source>
</evidence>
<dbReference type="SUPFAM" id="SSF50965">
    <property type="entry name" value="Galactose oxidase, central domain"/>
    <property type="match status" value="1"/>
</dbReference>
<dbReference type="EMBL" id="CVQH01004002">
    <property type="protein sequence ID" value="CRK12745.1"/>
    <property type="molecule type" value="Genomic_DNA"/>
</dbReference>
<feature type="region of interest" description="Disordered" evidence="3">
    <location>
        <begin position="669"/>
        <end position="696"/>
    </location>
</feature>
<dbReference type="InterPro" id="IPR011043">
    <property type="entry name" value="Gal_Oxase/kelch_b-propeller"/>
</dbReference>
<proteinExistence type="predicted"/>
<evidence type="ECO:0000256" key="1">
    <source>
        <dbReference type="ARBA" id="ARBA00022441"/>
    </source>
</evidence>
<feature type="compositionally biased region" description="Basic and acidic residues" evidence="3">
    <location>
        <begin position="669"/>
        <end position="685"/>
    </location>
</feature>
<dbReference type="Proteomes" id="UP000044602">
    <property type="component" value="Unassembled WGS sequence"/>
</dbReference>
<keyword evidence="6" id="KW-1185">Reference proteome</keyword>
<name>A0A0G4KTJ6_VERLO</name>
<dbReference type="Pfam" id="PF17111">
    <property type="entry name" value="PigL_N"/>
    <property type="match status" value="1"/>
</dbReference>
<accession>A0A0G4KTJ6</accession>
<evidence type="ECO:0000313" key="6">
    <source>
        <dbReference type="Proteomes" id="UP000044602"/>
    </source>
</evidence>
<evidence type="ECO:0000259" key="4">
    <source>
        <dbReference type="Pfam" id="PF17111"/>
    </source>
</evidence>
<dbReference type="STRING" id="100787.A0A0G4KTJ6"/>
<evidence type="ECO:0000313" key="5">
    <source>
        <dbReference type="EMBL" id="CRK12745.1"/>
    </source>
</evidence>
<dbReference type="PANTHER" id="PTHR46228">
    <property type="entry name" value="KELCH DOMAIN-CONTAINING PROTEIN"/>
    <property type="match status" value="1"/>
</dbReference>
<protein>
    <recommendedName>
        <fullName evidence="4">Azaphilone pigments biosynthesis cluster protein L N-terminal domain-containing protein</fullName>
    </recommendedName>
</protein>
<sequence>MSENCPSSVQPMSALYCSSNRRVQKDGTLTQPGPGSPCLVSSSVGSSFAWPSSPKRMCGMAMGICRTPRLPVGSSILNLPRWGLTTDTDVTRKCPDRLVAVGAQIRTAHLHWLPAPGVVTRSIWRRKMGWTLAVQKSSCRTCFVPNIGNSLPAMVRMLAICFVAAFSRVVFGQFEGWTENQVNASMCLWAQPRGAVIRDTVYLDGGFLYWSQGLSNGQYGPPEQQGQWQCIFTIPACIDGLSENPLGLMYTLNFSQPFQSSDNFTALFGTISKARGGVGNTNNDAPNYYDGAMLVNSAQLSLYGGLVKKTDAYQPPRADDALTYQAYQYGPVRNQFEAGFVSNTLPSGMTRYVAYGGAVSAPSENMAWYFGGLRAPDWGPVFQRNTNVSQNALNTSNTLLTLDMATQTTLEWTNNTLPDGIRSRANPEVVWVPVGEQGILVVVGGVTYPDWLTSARKSENPTQSKAESDEFMSTVDIYDIANNTWYRQATSDGPTARARACAVVAPAQDQSSFNIYIYGGYPGVDPKVEMNDEIWVLSLPSFTWTRLSDGRPGRGRNGHKCFMPYPDQMMVIGGMTSEAGDHLTCLPDLIQVYNLTSGHWMESYDPERHADYGVPAAVREVIGGGAAGGAILTAPSPLGWSDDGLANVFAVSYPTSKIQTWYPYSRATEADRPRFTPGSDGRDSTDDSGGGGGMPRWIGPTLGVTLGLVCVTAFLGSVCLWRRRKIRRRGTHTEYNGNRILSWIRGQPTEEKTRTVTTEVDTPSNPDVPVAQEPTSSPIPTPLAMPHSEMMGTPFAELHDTSRPPELSDTGLSPMEIIDKHTHFGTSPYPTSIQPTYYYGSVSDKEILSPSGSSGVLGPYNLAESPAHGVASPVDTIVGMRDRVWPTVSSISNHDTGHLRQISEATVSSASDAENYSSVPLVVSPFDNQFASDMMAEPIGLASGVLALSLFPFKSGRKLFHTIQTFGSLPRQVRELLTELEGLTLVLQKISEMGDLDSDVDLSALRLALEQCKQACDDVEAELLTYCSRSGKLEVLANRTVVSSDSGEDVRQRVEEERLSTEKGIQFCAVLSQQIEQLHIDFFGGNQGAPSIRDHISASKMLLGNGLEACRDHMRITLDQLEKHQRTITKRLGTGPTAMHSAEDRALLDRLYSEANTLRHCLGFCSDVDTVLESQISNIENHAEGDDTIQFMVSTNGKPLNGTNRGIGQTLKQAARHTMTTHEVDRQNKMLRRNIGSLLAKCEDYSNLGGVELALYVSFTEDGGFVSYESANLSWRQDIEAKKAHAPTTLLLPESLGKLIGHKVTGFRFQQGKERHPGGRMMGGAGQLATESGSEDHGSRPQ</sequence>